<keyword evidence="12" id="KW-1185">Reference proteome</keyword>
<dbReference type="PANTHER" id="PTHR32182:SF0">
    <property type="entry name" value="DNA REPLICATION AND REPAIR PROTEIN RECF"/>
    <property type="match status" value="1"/>
</dbReference>
<evidence type="ECO:0000256" key="6">
    <source>
        <dbReference type="ARBA" id="ARBA00022741"/>
    </source>
</evidence>
<name>A0A4Z0WCG8_9GAMM</name>
<dbReference type="GO" id="GO:0005737">
    <property type="term" value="C:cytoplasm"/>
    <property type="evidence" value="ECO:0007669"/>
    <property type="project" value="UniProtKB-SubCell"/>
</dbReference>
<dbReference type="GO" id="GO:0006260">
    <property type="term" value="P:DNA replication"/>
    <property type="evidence" value="ECO:0007669"/>
    <property type="project" value="UniProtKB-UniRule"/>
</dbReference>
<dbReference type="GO" id="GO:0000731">
    <property type="term" value="P:DNA synthesis involved in DNA repair"/>
    <property type="evidence" value="ECO:0007669"/>
    <property type="project" value="TreeGrafter"/>
</dbReference>
<dbReference type="OrthoDB" id="9803889at2"/>
<dbReference type="GO" id="GO:0005524">
    <property type="term" value="F:ATP binding"/>
    <property type="evidence" value="ECO:0007669"/>
    <property type="project" value="UniProtKB-UniRule"/>
</dbReference>
<evidence type="ECO:0000256" key="9">
    <source>
        <dbReference type="HAMAP-Rule" id="MF_00365"/>
    </source>
</evidence>
<keyword evidence="9" id="KW-0234">DNA repair</keyword>
<proteinExistence type="inferred from homology"/>
<dbReference type="PANTHER" id="PTHR32182">
    <property type="entry name" value="DNA REPLICATION AND REPAIR PROTEIN RECF"/>
    <property type="match status" value="1"/>
</dbReference>
<keyword evidence="6 9" id="KW-0547">Nucleotide-binding</keyword>
<keyword evidence="9" id="KW-0742">SOS response</keyword>
<reference evidence="11 12" key="1">
    <citation type="submission" date="2019-04" db="EMBL/GenBank/DDBJ databases">
        <title>Natronospirillum operosus gen. nov., sp. nov., a haloalkaliphilic satellite isolated from decaying biomass of laboratory culture of cyanobacterium Geitlerinema sp. and proposal of Natronospirillaceae fam. nov. and Saccharospirillaceae fam. nov.</title>
        <authorList>
            <person name="Kevbrin V."/>
            <person name="Boltyanskaya Y."/>
            <person name="Koziaeva V."/>
            <person name="Grouzdev D.S."/>
            <person name="Park M."/>
            <person name="Cho J."/>
        </authorList>
    </citation>
    <scope>NUCLEOTIDE SEQUENCE [LARGE SCALE GENOMIC DNA]</scope>
    <source>
        <strain evidence="11 12">G-116</strain>
    </source>
</reference>
<evidence type="ECO:0000313" key="12">
    <source>
        <dbReference type="Proteomes" id="UP000297475"/>
    </source>
</evidence>
<dbReference type="GO" id="GO:0006302">
    <property type="term" value="P:double-strand break repair"/>
    <property type="evidence" value="ECO:0007669"/>
    <property type="project" value="TreeGrafter"/>
</dbReference>
<dbReference type="GO" id="GO:0009432">
    <property type="term" value="P:SOS response"/>
    <property type="evidence" value="ECO:0007669"/>
    <property type="project" value="UniProtKB-UniRule"/>
</dbReference>
<dbReference type="RefSeq" id="WP_135484287.1">
    <property type="nucleotide sequence ID" value="NZ_SRMF01000008.1"/>
</dbReference>
<dbReference type="GO" id="GO:0003697">
    <property type="term" value="F:single-stranded DNA binding"/>
    <property type="evidence" value="ECO:0007669"/>
    <property type="project" value="UniProtKB-UniRule"/>
</dbReference>
<dbReference type="Pfam" id="PF02463">
    <property type="entry name" value="SMC_N"/>
    <property type="match status" value="1"/>
</dbReference>
<dbReference type="EMBL" id="SRMF01000008">
    <property type="protein sequence ID" value="TGG91503.1"/>
    <property type="molecule type" value="Genomic_DNA"/>
</dbReference>
<evidence type="ECO:0000256" key="8">
    <source>
        <dbReference type="ARBA" id="ARBA00023125"/>
    </source>
</evidence>
<dbReference type="InterPro" id="IPR027417">
    <property type="entry name" value="P-loop_NTPase"/>
</dbReference>
<feature type="binding site" evidence="9">
    <location>
        <begin position="30"/>
        <end position="37"/>
    </location>
    <ligand>
        <name>ATP</name>
        <dbReference type="ChEBI" id="CHEBI:30616"/>
    </ligand>
</feature>
<keyword evidence="4 9" id="KW-0963">Cytoplasm</keyword>
<evidence type="ECO:0000256" key="1">
    <source>
        <dbReference type="ARBA" id="ARBA00004496"/>
    </source>
</evidence>
<evidence type="ECO:0000256" key="7">
    <source>
        <dbReference type="ARBA" id="ARBA00022840"/>
    </source>
</evidence>
<keyword evidence="9" id="KW-0227">DNA damage</keyword>
<dbReference type="HAMAP" id="MF_00365">
    <property type="entry name" value="RecF"/>
    <property type="match status" value="1"/>
</dbReference>
<dbReference type="Proteomes" id="UP000297475">
    <property type="component" value="Unassembled WGS sequence"/>
</dbReference>
<feature type="domain" description="RecF/RecN/SMC N-terminal" evidence="10">
    <location>
        <begin position="2"/>
        <end position="342"/>
    </location>
</feature>
<comment type="function">
    <text evidence="9">The RecF protein is involved in DNA metabolism; it is required for DNA replication and normal SOS inducibility. RecF binds preferentially to single-stranded, linear DNA. It also seems to bind ATP.</text>
</comment>
<keyword evidence="7 9" id="KW-0067">ATP-binding</keyword>
<evidence type="ECO:0000256" key="3">
    <source>
        <dbReference type="ARBA" id="ARBA00020170"/>
    </source>
</evidence>
<dbReference type="PROSITE" id="PS00617">
    <property type="entry name" value="RECF_1"/>
    <property type="match status" value="1"/>
</dbReference>
<evidence type="ECO:0000256" key="5">
    <source>
        <dbReference type="ARBA" id="ARBA00022705"/>
    </source>
</evidence>
<keyword evidence="8 9" id="KW-0238">DNA-binding</keyword>
<protein>
    <recommendedName>
        <fullName evidence="3 9">DNA replication and repair protein RecF</fullName>
    </recommendedName>
</protein>
<gene>
    <name evidence="9 11" type="primary">recF</name>
    <name evidence="11" type="ORF">E4656_15855</name>
</gene>
<organism evidence="11 12">
    <name type="scientific">Natronospirillum operosum</name>
    <dbReference type="NCBI Taxonomy" id="2759953"/>
    <lineage>
        <taxon>Bacteria</taxon>
        <taxon>Pseudomonadati</taxon>
        <taxon>Pseudomonadota</taxon>
        <taxon>Gammaproteobacteria</taxon>
        <taxon>Oceanospirillales</taxon>
        <taxon>Natronospirillaceae</taxon>
        <taxon>Natronospirillum</taxon>
    </lineage>
</organism>
<evidence type="ECO:0000259" key="10">
    <source>
        <dbReference type="Pfam" id="PF02463"/>
    </source>
</evidence>
<dbReference type="AlphaFoldDB" id="A0A4Z0WCG8"/>
<comment type="subcellular location">
    <subcellularLocation>
        <location evidence="1 9">Cytoplasm</location>
    </subcellularLocation>
</comment>
<dbReference type="NCBIfam" id="TIGR00611">
    <property type="entry name" value="recf"/>
    <property type="match status" value="1"/>
</dbReference>
<comment type="similarity">
    <text evidence="2 9">Belongs to the RecF family.</text>
</comment>
<dbReference type="Gene3D" id="1.20.1050.90">
    <property type="entry name" value="RecF/RecN/SMC, N-terminal domain"/>
    <property type="match status" value="1"/>
</dbReference>
<dbReference type="InterPro" id="IPR003395">
    <property type="entry name" value="RecF/RecN/SMC_N"/>
</dbReference>
<dbReference type="Gene3D" id="3.40.50.300">
    <property type="entry name" value="P-loop containing nucleotide triphosphate hydrolases"/>
    <property type="match status" value="1"/>
</dbReference>
<dbReference type="SUPFAM" id="SSF52540">
    <property type="entry name" value="P-loop containing nucleoside triphosphate hydrolases"/>
    <property type="match status" value="1"/>
</dbReference>
<keyword evidence="5 9" id="KW-0235">DNA replication</keyword>
<comment type="caution">
    <text evidence="11">The sequence shown here is derived from an EMBL/GenBank/DDBJ whole genome shotgun (WGS) entry which is preliminary data.</text>
</comment>
<evidence type="ECO:0000256" key="2">
    <source>
        <dbReference type="ARBA" id="ARBA00008016"/>
    </source>
</evidence>
<accession>A0A4Z0WCG8</accession>
<evidence type="ECO:0000313" key="11">
    <source>
        <dbReference type="EMBL" id="TGG91503.1"/>
    </source>
</evidence>
<evidence type="ECO:0000256" key="4">
    <source>
        <dbReference type="ARBA" id="ARBA00022490"/>
    </source>
</evidence>
<dbReference type="InterPro" id="IPR001238">
    <property type="entry name" value="DNA-binding_RecF"/>
</dbReference>
<sequence>MYLSLLKVSGFRNLDGLRFQPGPRFNCISGDNGSGKSSLLEALYVLGTGKSYRVAQHRPLIHIQAERFSLYGELQPSGYAIGMERSRQSDSHIVVNGDRVHSASQLAAIMPVQALTLDDFQLFEGGPRVRRRFLDWGVFHVEQQGSGPVFRRFERAVKQRNSGLKSGKISASERQAWTHEFLRVSGQLHELRTAYTETLLKEFRQLCERSDTLAFGRELGIQYSPGWDSRLTLEEALSRPGIQERERRTGITQVGPHRADLRMLWEGMPARDVLSRGQMKVLGHCLKLAQIRCLAQRENTTLPIILMDDLAAELDQAHLTEMLRLIDSFDTQVFMTVLAADQLPAPGLWSAHDDPRWFAVEAGRVHPYRLQE</sequence>
<dbReference type="InterPro" id="IPR042174">
    <property type="entry name" value="RecF_2"/>
</dbReference>
<dbReference type="InterPro" id="IPR018078">
    <property type="entry name" value="DNA-binding_RecF_CS"/>
</dbReference>